<keyword evidence="1" id="KW-1133">Transmembrane helix</keyword>
<keyword evidence="1" id="KW-0812">Transmembrane</keyword>
<keyword evidence="1" id="KW-0472">Membrane</keyword>
<comment type="caution">
    <text evidence="2">The sequence shown here is derived from an EMBL/GenBank/DDBJ whole genome shotgun (WGS) entry which is preliminary data.</text>
</comment>
<feature type="transmembrane region" description="Helical" evidence="1">
    <location>
        <begin position="52"/>
        <end position="69"/>
    </location>
</feature>
<evidence type="ECO:0000256" key="1">
    <source>
        <dbReference type="SAM" id="Phobius"/>
    </source>
</evidence>
<reference evidence="2 3" key="1">
    <citation type="submission" date="2020-08" db="EMBL/GenBank/DDBJ databases">
        <title>A Genomic Blueprint of the Chicken Gut Microbiome.</title>
        <authorList>
            <person name="Gilroy R."/>
            <person name="Ravi A."/>
            <person name="Getino M."/>
            <person name="Pursley I."/>
            <person name="Horton D.L."/>
            <person name="Alikhan N.-F."/>
            <person name="Baker D."/>
            <person name="Gharbi K."/>
            <person name="Hall N."/>
            <person name="Watson M."/>
            <person name="Adriaenssens E.M."/>
            <person name="Foster-Nyarko E."/>
            <person name="Jarju S."/>
            <person name="Secka A."/>
            <person name="Antonio M."/>
            <person name="Oren A."/>
            <person name="Chaudhuri R."/>
            <person name="La Ragione R.M."/>
            <person name="Hildebrand F."/>
            <person name="Pallen M.J."/>
        </authorList>
    </citation>
    <scope>NUCLEOTIDE SEQUENCE [LARGE SCALE GENOMIC DNA]</scope>
    <source>
        <strain evidence="2 3">Sa1CVA4</strain>
    </source>
</reference>
<dbReference type="RefSeq" id="WP_251832595.1">
    <property type="nucleotide sequence ID" value="NZ_JACSPS010000001.1"/>
</dbReference>
<accession>A0ABR8WL26</accession>
<sequence length="72" mass="8196">MTPEITNFVGYGASLFIVLSFVLKDITKIRIVNLIGCILFVVYGVFSDYLWPIIIPNAILCFIQVYHLLKKS</sequence>
<organism evidence="2 3">
    <name type="scientific">Kaistella pullorum</name>
    <dbReference type="NCBI Taxonomy" id="2763074"/>
    <lineage>
        <taxon>Bacteria</taxon>
        <taxon>Pseudomonadati</taxon>
        <taxon>Bacteroidota</taxon>
        <taxon>Flavobacteriia</taxon>
        <taxon>Flavobacteriales</taxon>
        <taxon>Weeksellaceae</taxon>
        <taxon>Chryseobacterium group</taxon>
        <taxon>Kaistella</taxon>
    </lineage>
</organism>
<evidence type="ECO:0000313" key="2">
    <source>
        <dbReference type="EMBL" id="MBD8017391.1"/>
    </source>
</evidence>
<feature type="transmembrane region" description="Helical" evidence="1">
    <location>
        <begin position="6"/>
        <end position="23"/>
    </location>
</feature>
<evidence type="ECO:0000313" key="3">
    <source>
        <dbReference type="Proteomes" id="UP000626242"/>
    </source>
</evidence>
<name>A0ABR8WL26_9FLAO</name>
<keyword evidence="3" id="KW-1185">Reference proteome</keyword>
<protein>
    <submittedName>
        <fullName evidence="2">Uroporphyrinogen decarboxylase</fullName>
    </submittedName>
</protein>
<gene>
    <name evidence="2" type="ORF">H9628_02800</name>
</gene>
<feature type="transmembrane region" description="Helical" evidence="1">
    <location>
        <begin position="30"/>
        <end position="46"/>
    </location>
</feature>
<dbReference type="Proteomes" id="UP000626242">
    <property type="component" value="Unassembled WGS sequence"/>
</dbReference>
<proteinExistence type="predicted"/>
<dbReference type="EMBL" id="JACSPS010000001">
    <property type="protein sequence ID" value="MBD8017391.1"/>
    <property type="molecule type" value="Genomic_DNA"/>
</dbReference>